<keyword evidence="2" id="KW-1185">Reference proteome</keyword>
<dbReference type="InParanoid" id="A0A409WSF4"/>
<protein>
    <submittedName>
        <fullName evidence="1">Uncharacterized protein</fullName>
    </submittedName>
</protein>
<sequence>MDPSSEDSDYEDISILEHPLARIKRKNCTKLWATHLANEFEKQQIPFDPVNIWKPQVVEEHALTFLSFQIATSKPSRGNTQVKASTVQNWIRTYIYTLTALGSDEIQVLLHDKGLCKKLKDQCKHVSQRLKLEREPPSKTFAGVFEWIMIIQFELDSSEGDPEKRVVSLQNIVTYQFVFYTGIRPSSISPLTPESSERTQFLKVEDVVLRQIRSGVYVVEARFKYFKGHFNDYSVEVQKAILKHVSRKAFLPLDMPSAVIALYHHRGLFVKKYKSGSEILADGDRDLKTKPEVAKHPIVLSTNARGKIQEGSPANSKKVTRALRKATQALGMEGITLLTGRADTLNYASWMMHYGQVLTHFIYIQCSRQKGQESTQALAVHFNPHTSGTLETHYIRNSRDIVGERLGVVRAGKEKEAGQIHRALLEENMYESKAIDCSTHSSQIEHLSYSAKTFAGLFFDCLRNPSRSQDSAHQLQEQYERALASNDLICPNLAQTRLLIAQLAIKILENEFDKERNDKFTTEEYKAVAQILRNKLGPEESDMKEALHEWITTLADQ</sequence>
<evidence type="ECO:0000313" key="1">
    <source>
        <dbReference type="EMBL" id="PPQ81406.1"/>
    </source>
</evidence>
<name>A0A409WSF4_9AGAR</name>
<organism evidence="1 2">
    <name type="scientific">Panaeolus cyanescens</name>
    <dbReference type="NCBI Taxonomy" id="181874"/>
    <lineage>
        <taxon>Eukaryota</taxon>
        <taxon>Fungi</taxon>
        <taxon>Dikarya</taxon>
        <taxon>Basidiomycota</taxon>
        <taxon>Agaricomycotina</taxon>
        <taxon>Agaricomycetes</taxon>
        <taxon>Agaricomycetidae</taxon>
        <taxon>Agaricales</taxon>
        <taxon>Agaricineae</taxon>
        <taxon>Galeropsidaceae</taxon>
        <taxon>Panaeolus</taxon>
    </lineage>
</organism>
<evidence type="ECO:0000313" key="2">
    <source>
        <dbReference type="Proteomes" id="UP000284842"/>
    </source>
</evidence>
<comment type="caution">
    <text evidence="1">The sequence shown here is derived from an EMBL/GenBank/DDBJ whole genome shotgun (WGS) entry which is preliminary data.</text>
</comment>
<gene>
    <name evidence="1" type="ORF">CVT24_001834</name>
</gene>
<accession>A0A409WSF4</accession>
<dbReference type="OrthoDB" id="3253465at2759"/>
<dbReference type="AlphaFoldDB" id="A0A409WSF4"/>
<proteinExistence type="predicted"/>
<dbReference type="EMBL" id="NHTK01005284">
    <property type="protein sequence ID" value="PPQ81406.1"/>
    <property type="molecule type" value="Genomic_DNA"/>
</dbReference>
<reference evidence="1 2" key="1">
    <citation type="journal article" date="2018" name="Evol. Lett.">
        <title>Horizontal gene cluster transfer increased hallucinogenic mushroom diversity.</title>
        <authorList>
            <person name="Reynolds H.T."/>
            <person name="Vijayakumar V."/>
            <person name="Gluck-Thaler E."/>
            <person name="Korotkin H.B."/>
            <person name="Matheny P.B."/>
            <person name="Slot J.C."/>
        </authorList>
    </citation>
    <scope>NUCLEOTIDE SEQUENCE [LARGE SCALE GENOMIC DNA]</scope>
    <source>
        <strain evidence="1 2">2629</strain>
    </source>
</reference>
<dbReference type="Proteomes" id="UP000284842">
    <property type="component" value="Unassembled WGS sequence"/>
</dbReference>